<proteinExistence type="predicted"/>
<sequence>MARARKAECPECGCTNIGKERMFGVQTGDYVCRECGHTSTPPEFHDAFERSEADSSESE</sequence>
<dbReference type="RefSeq" id="WP_017086660.1">
    <property type="nucleotide sequence ID" value="NZ_CAWNZY010000005.1"/>
</dbReference>
<dbReference type="SUPFAM" id="SSF57783">
    <property type="entry name" value="Zinc beta-ribbon"/>
    <property type="match status" value="1"/>
</dbReference>
<gene>
    <name evidence="2" type="ORF">CWO36_25720</name>
</gene>
<feature type="region of interest" description="Disordered" evidence="1">
    <location>
        <begin position="38"/>
        <end position="59"/>
    </location>
</feature>
<evidence type="ECO:0000256" key="1">
    <source>
        <dbReference type="SAM" id="MobiDB-lite"/>
    </source>
</evidence>
<dbReference type="AlphaFoldDB" id="A0A2T5DVY4"/>
<comment type="caution">
    <text evidence="2">The sequence shown here is derived from an EMBL/GenBank/DDBJ whole genome shotgun (WGS) entry which is preliminary data.</text>
</comment>
<dbReference type="EMBL" id="PIGA01000102">
    <property type="protein sequence ID" value="PTP10700.1"/>
    <property type="molecule type" value="Genomic_DNA"/>
</dbReference>
<dbReference type="Proteomes" id="UP000244080">
    <property type="component" value="Unassembled WGS sequence"/>
</dbReference>
<organism evidence="2 3">
    <name type="scientific">Vibrio splendidus</name>
    <dbReference type="NCBI Taxonomy" id="29497"/>
    <lineage>
        <taxon>Bacteria</taxon>
        <taxon>Pseudomonadati</taxon>
        <taxon>Pseudomonadota</taxon>
        <taxon>Gammaproteobacteria</taxon>
        <taxon>Vibrionales</taxon>
        <taxon>Vibrionaceae</taxon>
        <taxon>Vibrio</taxon>
    </lineage>
</organism>
<accession>A0A2T5DVY4</accession>
<feature type="compositionally biased region" description="Basic and acidic residues" evidence="1">
    <location>
        <begin position="43"/>
        <end position="53"/>
    </location>
</feature>
<evidence type="ECO:0000313" key="2">
    <source>
        <dbReference type="EMBL" id="PTP10700.1"/>
    </source>
</evidence>
<name>A0A2T5DVY4_VIBSP</name>
<protein>
    <submittedName>
        <fullName evidence="2">Eag protein</fullName>
    </submittedName>
</protein>
<evidence type="ECO:0000313" key="3">
    <source>
        <dbReference type="Proteomes" id="UP000244080"/>
    </source>
</evidence>
<reference evidence="2 3" key="1">
    <citation type="submission" date="2017-11" db="EMBL/GenBank/DDBJ databases">
        <title>Population delineation of vibrios coincides with oyster pathogenicity.</title>
        <authorList>
            <person name="Bruto M."/>
            <person name="Labreuche Y."/>
            <person name="James A."/>
            <person name="Piel D."/>
            <person name="Chenivesse S."/>
            <person name="Petton B."/>
            <person name="Polz M.F."/>
            <person name="Le Roux F."/>
        </authorList>
    </citation>
    <scope>NUCLEOTIDE SEQUENCE [LARGE SCALE GENOMIC DNA]</scope>
    <source>
        <strain evidence="2 3">1F_55</strain>
    </source>
</reference>